<evidence type="ECO:0000313" key="3">
    <source>
        <dbReference type="EMBL" id="MBY8887941.1"/>
    </source>
</evidence>
<evidence type="ECO:0008006" key="5">
    <source>
        <dbReference type="Google" id="ProtNLM"/>
    </source>
</evidence>
<keyword evidence="1" id="KW-1133">Transmembrane helix</keyword>
<dbReference type="EMBL" id="JAINVZ010000020">
    <property type="protein sequence ID" value="MBY8887941.1"/>
    <property type="molecule type" value="Genomic_DNA"/>
</dbReference>
<keyword evidence="1" id="KW-0472">Membrane</keyword>
<feature type="signal peptide" evidence="2">
    <location>
        <begin position="1"/>
        <end position="29"/>
    </location>
</feature>
<dbReference type="RefSeq" id="WP_222980683.1">
    <property type="nucleotide sequence ID" value="NZ_JAINVZ010000020.1"/>
</dbReference>
<keyword evidence="1" id="KW-0812">Transmembrane</keyword>
<feature type="chain" id="PRO_5045129535" description="DUF4232 domain-containing protein" evidence="2">
    <location>
        <begin position="30"/>
        <end position="253"/>
    </location>
</feature>
<organism evidence="3 4">
    <name type="scientific">Streptantibioticus parmotrematis</name>
    <dbReference type="NCBI Taxonomy" id="2873249"/>
    <lineage>
        <taxon>Bacteria</taxon>
        <taxon>Bacillati</taxon>
        <taxon>Actinomycetota</taxon>
        <taxon>Actinomycetes</taxon>
        <taxon>Kitasatosporales</taxon>
        <taxon>Streptomycetaceae</taxon>
        <taxon>Streptantibioticus</taxon>
    </lineage>
</organism>
<keyword evidence="2" id="KW-0732">Signal</keyword>
<evidence type="ECO:0000313" key="4">
    <source>
        <dbReference type="Proteomes" id="UP001198565"/>
    </source>
</evidence>
<evidence type="ECO:0000256" key="1">
    <source>
        <dbReference type="SAM" id="Phobius"/>
    </source>
</evidence>
<gene>
    <name evidence="3" type="ORF">K7472_24320</name>
</gene>
<comment type="caution">
    <text evidence="3">The sequence shown here is derived from an EMBL/GenBank/DDBJ whole genome shotgun (WGS) entry which is preliminary data.</text>
</comment>
<protein>
    <recommendedName>
        <fullName evidence="5">DUF4232 domain-containing protein</fullName>
    </recommendedName>
</protein>
<sequence length="253" mass="26280">MRPKRPRRVLALGAVAALPFLALAPVAVAGPVAAATVPGHAAAPPADGAPLCGDPAATGFPIASRLYGGPDAYTAGDDPSSFSLELRNTTDAACRDVHPLVLLVDRYRTLTPGGFRLEYARAGTWSAVPFETTDHAENIGIPGGENGPGYTLPAGATVTVPLRLRFLDDAPADQVVVSATAMQRRGADGAWVGESNHYTLDVLRPAPELAATGGRDRRVPPAALWTVGLLSVALVTIGAALVAASRRNPMRRW</sequence>
<feature type="transmembrane region" description="Helical" evidence="1">
    <location>
        <begin position="222"/>
        <end position="244"/>
    </location>
</feature>
<keyword evidence="4" id="KW-1185">Reference proteome</keyword>
<proteinExistence type="predicted"/>
<name>A0ABS7QZ27_9ACTN</name>
<dbReference type="Proteomes" id="UP001198565">
    <property type="component" value="Unassembled WGS sequence"/>
</dbReference>
<evidence type="ECO:0000256" key="2">
    <source>
        <dbReference type="SAM" id="SignalP"/>
    </source>
</evidence>
<accession>A0ABS7QZ27</accession>
<reference evidence="3 4" key="1">
    <citation type="submission" date="2021-08" db="EMBL/GenBank/DDBJ databases">
        <title>Streptomyces sp. PTM05 isolated from lichen.</title>
        <authorList>
            <person name="Somphong A."/>
            <person name="Phongsopitanun W."/>
            <person name="Tanasupawat S."/>
        </authorList>
    </citation>
    <scope>NUCLEOTIDE SEQUENCE [LARGE SCALE GENOMIC DNA]</scope>
    <source>
        <strain evidence="3 4">Ptm05</strain>
    </source>
</reference>